<protein>
    <submittedName>
        <fullName evidence="2">KTSC domain-containing protein</fullName>
    </submittedName>
</protein>
<dbReference type="EMBL" id="RQGN01000023">
    <property type="protein sequence ID" value="TGM07304.1"/>
    <property type="molecule type" value="Genomic_DNA"/>
</dbReference>
<gene>
    <name evidence="2" type="ORF">EHQ76_04715</name>
</gene>
<evidence type="ECO:0000313" key="2">
    <source>
        <dbReference type="EMBL" id="TGM07304.1"/>
    </source>
</evidence>
<dbReference type="RefSeq" id="WP_135669951.1">
    <property type="nucleotide sequence ID" value="NZ_RQGN01000023.1"/>
</dbReference>
<organism evidence="2 3">
    <name type="scientific">Leptospira barantonii</name>
    <dbReference type="NCBI Taxonomy" id="2023184"/>
    <lineage>
        <taxon>Bacteria</taxon>
        <taxon>Pseudomonadati</taxon>
        <taxon>Spirochaetota</taxon>
        <taxon>Spirochaetia</taxon>
        <taxon>Leptospirales</taxon>
        <taxon>Leptospiraceae</taxon>
        <taxon>Leptospira</taxon>
    </lineage>
</organism>
<name>A0A5F2BP18_9LEPT</name>
<proteinExistence type="predicted"/>
<evidence type="ECO:0000313" key="3">
    <source>
        <dbReference type="Proteomes" id="UP000298429"/>
    </source>
</evidence>
<feature type="domain" description="KTSC" evidence="1">
    <location>
        <begin position="9"/>
        <end position="63"/>
    </location>
</feature>
<reference evidence="2 3" key="1">
    <citation type="journal article" date="2019" name="PLoS Negl. Trop. Dis.">
        <title>Revisiting the worldwide diversity of Leptospira species in the environment.</title>
        <authorList>
            <person name="Vincent A.T."/>
            <person name="Schiettekatte O."/>
            <person name="Bourhy P."/>
            <person name="Veyrier F.J."/>
            <person name="Picardeau M."/>
        </authorList>
    </citation>
    <scope>NUCLEOTIDE SEQUENCE [LARGE SCALE GENOMIC DNA]</scope>
    <source>
        <strain evidence="2 3">201702444</strain>
    </source>
</reference>
<evidence type="ECO:0000259" key="1">
    <source>
        <dbReference type="Pfam" id="PF13619"/>
    </source>
</evidence>
<dbReference type="Proteomes" id="UP000298429">
    <property type="component" value="Unassembled WGS sequence"/>
</dbReference>
<accession>A0A5F2BP18</accession>
<dbReference type="AlphaFoldDB" id="A0A5F2BP18"/>
<comment type="caution">
    <text evidence="2">The sequence shown here is derived from an EMBL/GenBank/DDBJ whole genome shotgun (WGS) entry which is preliminary data.</text>
</comment>
<dbReference type="OrthoDB" id="344200at2"/>
<dbReference type="Pfam" id="PF13619">
    <property type="entry name" value="KTSC"/>
    <property type="match status" value="1"/>
</dbReference>
<sequence>MMETHYISSPEIESVGYDEDNGDLLIRFRDGNEQSFTKIQKETYVALMQSGSKMEFVRKLIEGI</sequence>
<dbReference type="InterPro" id="IPR025309">
    <property type="entry name" value="KTSC_dom"/>
</dbReference>